<evidence type="ECO:0000259" key="3">
    <source>
        <dbReference type="Pfam" id="PF08541"/>
    </source>
</evidence>
<sequence>MAKLSFTNIGVTGIAAAVPKNKIINLEYTENFPAEEVKDVIEKVGIYERRFAPAGMCSSDLCFAAANQLISDMAIDRSEIDLLIFVSQTPDYRMPATSVVLQHRLGLGTHCAAFDINLGCSAFVYGLSTVFSFMQSGGFRKALLLDGETRSRVYSPKDRKTAFLFGDGGVAAVVENDPKFGESHFSLHSDGSLSDLIKMDAGGYRMPSSPETLTEKVVDEQGNIRTDEHGYMNGPDVFNFVLKEIPSDFKQVLESSGNTIETIDYFLFHQANDYMNSYLAKKLKLDLSKVPSSIAHFGNTSSVSIPLTWVSQLHGKLDGKKKLLLCGFGVGMSWATAQINIDNCLVSELLEVE</sequence>
<dbReference type="OrthoDB" id="9815506at2"/>
<keyword evidence="6" id="KW-1185">Reference proteome</keyword>
<dbReference type="PANTHER" id="PTHR34069:SF3">
    <property type="entry name" value="ACYL-COA:ACYL-COA ALKYLTRANSFERASE"/>
    <property type="match status" value="1"/>
</dbReference>
<accession>A0A255ZSQ3</accession>
<dbReference type="SUPFAM" id="SSF53901">
    <property type="entry name" value="Thiolase-like"/>
    <property type="match status" value="1"/>
</dbReference>
<dbReference type="InterPro" id="IPR016039">
    <property type="entry name" value="Thiolase-like"/>
</dbReference>
<dbReference type="EMBL" id="NOXX01000195">
    <property type="protein sequence ID" value="OYQ43944.1"/>
    <property type="molecule type" value="Genomic_DNA"/>
</dbReference>
<dbReference type="RefSeq" id="WP_094486286.1">
    <property type="nucleotide sequence ID" value="NZ_NOXX01000195.1"/>
</dbReference>
<comment type="caution">
    <text evidence="5">The sequence shown here is derived from an EMBL/GenBank/DDBJ whole genome shotgun (WGS) entry which is preliminary data.</text>
</comment>
<evidence type="ECO:0000313" key="6">
    <source>
        <dbReference type="Proteomes" id="UP000216035"/>
    </source>
</evidence>
<dbReference type="InterPro" id="IPR013747">
    <property type="entry name" value="ACP_syn_III_C"/>
</dbReference>
<dbReference type="PANTHER" id="PTHR34069">
    <property type="entry name" value="3-OXOACYL-[ACYL-CARRIER-PROTEIN] SYNTHASE 3"/>
    <property type="match status" value="1"/>
</dbReference>
<dbReference type="InterPro" id="IPR013751">
    <property type="entry name" value="ACP_syn_III_N"/>
</dbReference>
<reference evidence="5 6" key="1">
    <citation type="submission" date="2017-07" db="EMBL/GenBank/DDBJ databases">
        <title>Flavobacterium cyanobacteriorum sp. nov., isolated from cyanobacterial aggregates in a eutrophic lake.</title>
        <authorList>
            <person name="Cai H."/>
        </authorList>
    </citation>
    <scope>NUCLEOTIDE SEQUENCE [LARGE SCALE GENOMIC DNA]</scope>
    <source>
        <strain evidence="5 6">TH167</strain>
    </source>
</reference>
<dbReference type="GO" id="GO:0006633">
    <property type="term" value="P:fatty acid biosynthetic process"/>
    <property type="evidence" value="ECO:0007669"/>
    <property type="project" value="InterPro"/>
</dbReference>
<gene>
    <name evidence="5" type="ORF">CHX27_08215</name>
</gene>
<dbReference type="Pfam" id="PF08541">
    <property type="entry name" value="ACP_syn_III_C"/>
    <property type="match status" value="1"/>
</dbReference>
<keyword evidence="1" id="KW-0808">Transferase</keyword>
<evidence type="ECO:0000259" key="4">
    <source>
        <dbReference type="Pfam" id="PF08545"/>
    </source>
</evidence>
<organism evidence="5 6">
    <name type="scientific">Flavobacterium aurantiibacter</name>
    <dbReference type="NCBI Taxonomy" id="2023067"/>
    <lineage>
        <taxon>Bacteria</taxon>
        <taxon>Pseudomonadati</taxon>
        <taxon>Bacteroidota</taxon>
        <taxon>Flavobacteriia</taxon>
        <taxon>Flavobacteriales</taxon>
        <taxon>Flavobacteriaceae</taxon>
        <taxon>Flavobacterium</taxon>
    </lineage>
</organism>
<dbReference type="GO" id="GO:0044550">
    <property type="term" value="P:secondary metabolite biosynthetic process"/>
    <property type="evidence" value="ECO:0007669"/>
    <property type="project" value="TreeGrafter"/>
</dbReference>
<feature type="domain" description="Beta-ketoacyl-[acyl-carrier-protein] synthase III N-terminal" evidence="4">
    <location>
        <begin position="114"/>
        <end position="191"/>
    </location>
</feature>
<name>A0A255ZSQ3_9FLAO</name>
<feature type="domain" description="Beta-ketoacyl-[acyl-carrier-protein] synthase III C-terminal" evidence="3">
    <location>
        <begin position="253"/>
        <end position="340"/>
    </location>
</feature>
<evidence type="ECO:0000256" key="1">
    <source>
        <dbReference type="ARBA" id="ARBA00022679"/>
    </source>
</evidence>
<dbReference type="AlphaFoldDB" id="A0A255ZSQ3"/>
<dbReference type="CDD" id="cd00830">
    <property type="entry name" value="KAS_III"/>
    <property type="match status" value="1"/>
</dbReference>
<dbReference type="Pfam" id="PF08545">
    <property type="entry name" value="ACP_syn_III"/>
    <property type="match status" value="1"/>
</dbReference>
<evidence type="ECO:0000313" key="5">
    <source>
        <dbReference type="EMBL" id="OYQ43944.1"/>
    </source>
</evidence>
<dbReference type="GO" id="GO:0004315">
    <property type="term" value="F:3-oxoacyl-[acyl-carrier-protein] synthase activity"/>
    <property type="evidence" value="ECO:0007669"/>
    <property type="project" value="InterPro"/>
</dbReference>
<dbReference type="Proteomes" id="UP000216035">
    <property type="component" value="Unassembled WGS sequence"/>
</dbReference>
<keyword evidence="2" id="KW-0012">Acyltransferase</keyword>
<proteinExistence type="predicted"/>
<protein>
    <submittedName>
        <fullName evidence="5">3-oxoacyl-ACP synthase</fullName>
    </submittedName>
</protein>
<evidence type="ECO:0000256" key="2">
    <source>
        <dbReference type="ARBA" id="ARBA00023315"/>
    </source>
</evidence>
<dbReference type="Gene3D" id="3.40.47.10">
    <property type="match status" value="1"/>
</dbReference>